<dbReference type="GO" id="GO:0046952">
    <property type="term" value="P:ketone body catabolic process"/>
    <property type="evidence" value="ECO:0007669"/>
    <property type="project" value="InterPro"/>
</dbReference>
<sequence length="529" mass="57512">MNIATADQVAGLIRDGWVLTIGGFGHCGAPEALICALERRFINHGSPMSLSVIFSSGVGDQEKRGLNRLAHKGLISNLIGGFWALAPRIGEMVRRNEIEAYNWPQGVISHLYRAIAGGLPGVITTVGLSTFVEPRLGGGRLNSISNRKLIDVLDINGKEYLLYKAMPIHCALLRGTKSDAAGNITMEKEAGKYDVLAQAQAAKKSGGIVIFQVERIVDDSEVDSRLVVIPGIFVDFVVVSESAQHWQTYGEFFNVAYCCRQSEIKGFKAELENKAKNIIVRRAFFELLMYAESLKRSTPLVINLGIGVPEGIAQEVRRGKCESNGVVLTVESGAIGGYPAGGRSFGATESPQAFLNQAQLFDFYNGGGIDIAFLGFGKIDRQGRVDVCGFGERINGVGGFINISKAAQNLVFCGTFTASGLKVSYDDDRGFEVVREGRARKFVTAVSHVCYDPGGAVRCRTPLLITERAVFKIRKCYFEMIELAPGCIFSRDIMPYMDVPVVVSRTLRVMPEIVFGPGPITRSSVMNVV</sequence>
<dbReference type="SUPFAM" id="SSF100950">
    <property type="entry name" value="NagB/RpiA/CoA transferase-like"/>
    <property type="match status" value="2"/>
</dbReference>
<dbReference type="EC" id="2.8.3.8" evidence="5"/>
<evidence type="ECO:0000256" key="6">
    <source>
        <dbReference type="PIRSR" id="PIRSR000858-1"/>
    </source>
</evidence>
<proteinExistence type="inferred from homology"/>
<dbReference type="InterPro" id="IPR004165">
    <property type="entry name" value="CoA_trans_fam_I"/>
</dbReference>
<dbReference type="Pfam" id="PF01144">
    <property type="entry name" value="CoA_trans"/>
    <property type="match status" value="1"/>
</dbReference>
<dbReference type="InterPro" id="IPR014388">
    <property type="entry name" value="3-oxoacid_CoA-transferase"/>
</dbReference>
<name>A0A5E6YVU6_PSEFL</name>
<dbReference type="RefSeq" id="WP_095001491.1">
    <property type="nucleotide sequence ID" value="NZ_CABVHO010000024.1"/>
</dbReference>
<dbReference type="GO" id="GO:0047569">
    <property type="term" value="F:3-oxoadipate CoA-transferase activity"/>
    <property type="evidence" value="ECO:0007669"/>
    <property type="project" value="UniProtKB-EC"/>
</dbReference>
<evidence type="ECO:0000256" key="2">
    <source>
        <dbReference type="ARBA" id="ARBA00005114"/>
    </source>
</evidence>
<dbReference type="PIRSF" id="PIRSF000858">
    <property type="entry name" value="SCOT-t"/>
    <property type="match status" value="1"/>
</dbReference>
<keyword evidence="4 5" id="KW-0808">Transferase</keyword>
<comment type="pathway">
    <text evidence="2">Aromatic compound metabolism; beta-ketoadipate pathway; acetyl-CoA and succinyl-CoA from 3-oxoadipate: step 1/2.</text>
</comment>
<reference evidence="7 8" key="1">
    <citation type="submission" date="2019-09" db="EMBL/GenBank/DDBJ databases">
        <authorList>
            <person name="Chandra G."/>
            <person name="Truman W A."/>
        </authorList>
    </citation>
    <scope>NUCLEOTIDE SEQUENCE [LARGE SCALE GENOMIC DNA]</scope>
    <source>
        <strain evidence="7">PS685</strain>
    </source>
</reference>
<dbReference type="GO" id="GO:0042952">
    <property type="term" value="P:beta-ketoadipate pathway"/>
    <property type="evidence" value="ECO:0007669"/>
    <property type="project" value="UniProtKB-UniPathway"/>
</dbReference>
<dbReference type="AlphaFoldDB" id="A0A5E6YVU6"/>
<comment type="function">
    <text evidence="5">CoA transferase having broad substrate specificity for short-chain acyl-CoA thioesters with the activity decreasing when the length of the carboxylic acid chain exceeds four carbons.</text>
</comment>
<protein>
    <recommendedName>
        <fullName evidence="5">Acetate CoA-transferase YdiF</fullName>
        <ecNumber evidence="5">2.8.3.8</ecNumber>
    </recommendedName>
</protein>
<comment type="similarity">
    <text evidence="3 5">Belongs to the 3-oxoacid CoA-transferase family.</text>
</comment>
<evidence type="ECO:0000256" key="3">
    <source>
        <dbReference type="ARBA" id="ARBA00007154"/>
    </source>
</evidence>
<accession>A0A5E6YVU6</accession>
<evidence type="ECO:0000256" key="5">
    <source>
        <dbReference type="PIRNR" id="PIRNR000858"/>
    </source>
</evidence>
<feature type="active site" description="5-glutamyl coenzyme A thioester intermediate" evidence="6">
    <location>
        <position position="331"/>
    </location>
</feature>
<evidence type="ECO:0000313" key="7">
    <source>
        <dbReference type="EMBL" id="VVN57395.1"/>
    </source>
</evidence>
<dbReference type="Gene3D" id="3.40.1080.10">
    <property type="entry name" value="Glutaconate Coenzyme A-transferase"/>
    <property type="match status" value="2"/>
</dbReference>
<dbReference type="GO" id="GO:0008775">
    <property type="term" value="F:acetate CoA-transferase activity"/>
    <property type="evidence" value="ECO:0007669"/>
    <property type="project" value="UniProtKB-EC"/>
</dbReference>
<dbReference type="UniPathway" id="UPA00157">
    <property type="reaction ID" value="UER00262"/>
</dbReference>
<dbReference type="InterPro" id="IPR037171">
    <property type="entry name" value="NagB/RpiA_transferase-like"/>
</dbReference>
<evidence type="ECO:0000256" key="4">
    <source>
        <dbReference type="ARBA" id="ARBA00022679"/>
    </source>
</evidence>
<organism evidence="7 8">
    <name type="scientific">Pseudomonas fluorescens</name>
    <dbReference type="NCBI Taxonomy" id="294"/>
    <lineage>
        <taxon>Bacteria</taxon>
        <taxon>Pseudomonadati</taxon>
        <taxon>Pseudomonadota</taxon>
        <taxon>Gammaproteobacteria</taxon>
        <taxon>Pseudomonadales</taxon>
        <taxon>Pseudomonadaceae</taxon>
        <taxon>Pseudomonas</taxon>
    </lineage>
</organism>
<comment type="catalytic activity">
    <reaction evidence="5">
        <text>an acyl-CoA + acetate = a carboxylate + acetyl-CoA</text>
        <dbReference type="Rhea" id="RHEA:13381"/>
        <dbReference type="ChEBI" id="CHEBI:29067"/>
        <dbReference type="ChEBI" id="CHEBI:30089"/>
        <dbReference type="ChEBI" id="CHEBI:57288"/>
        <dbReference type="ChEBI" id="CHEBI:58342"/>
        <dbReference type="EC" id="2.8.3.8"/>
    </reaction>
</comment>
<evidence type="ECO:0000313" key="8">
    <source>
        <dbReference type="Proteomes" id="UP000326437"/>
    </source>
</evidence>
<dbReference type="Proteomes" id="UP000326437">
    <property type="component" value="Unassembled WGS sequence"/>
</dbReference>
<gene>
    <name evidence="7" type="primary">ydiF</name>
    <name evidence="7" type="ORF">PS685_02488</name>
</gene>
<dbReference type="OrthoDB" id="9805230at2"/>
<dbReference type="PANTHER" id="PTHR43293:SF1">
    <property type="entry name" value="ACETATE COA-TRANSFERASE YDIF"/>
    <property type="match status" value="1"/>
</dbReference>
<evidence type="ECO:0000256" key="1">
    <source>
        <dbReference type="ARBA" id="ARBA00001447"/>
    </source>
</evidence>
<dbReference type="PANTHER" id="PTHR43293">
    <property type="entry name" value="ACETATE COA-TRANSFERASE YDIF"/>
    <property type="match status" value="1"/>
</dbReference>
<comment type="catalytic activity">
    <reaction evidence="1">
        <text>3-oxoadipate + succinyl-CoA = 3-oxoadipyl-CoA + succinate</text>
        <dbReference type="Rhea" id="RHEA:12048"/>
        <dbReference type="ChEBI" id="CHEBI:15775"/>
        <dbReference type="ChEBI" id="CHEBI:30031"/>
        <dbReference type="ChEBI" id="CHEBI:57292"/>
        <dbReference type="ChEBI" id="CHEBI:57348"/>
        <dbReference type="EC" id="2.8.3.6"/>
    </reaction>
</comment>
<dbReference type="EMBL" id="CABVHO010000024">
    <property type="protein sequence ID" value="VVN57395.1"/>
    <property type="molecule type" value="Genomic_DNA"/>
</dbReference>
<dbReference type="SMART" id="SM00882">
    <property type="entry name" value="CoA_trans"/>
    <property type="match status" value="1"/>
</dbReference>